<dbReference type="EC" id="2.7.10.1" evidence="2"/>
<dbReference type="FunFam" id="1.10.510.10:FF:001927">
    <property type="entry name" value="Receptor protein-tyrosine kinase"/>
    <property type="match status" value="1"/>
</dbReference>
<dbReference type="AlphaFoldDB" id="A0A6P4YRC1"/>
<dbReference type="CDD" id="cd00063">
    <property type="entry name" value="FN3"/>
    <property type="match status" value="1"/>
</dbReference>
<dbReference type="Pfam" id="PF07714">
    <property type="entry name" value="PK_Tyr_Ser-Thr"/>
    <property type="match status" value="1"/>
</dbReference>
<dbReference type="InterPro" id="IPR050122">
    <property type="entry name" value="RTK"/>
</dbReference>
<keyword evidence="4 15" id="KW-0812">Transmembrane</keyword>
<sequence length="686" mass="77085">MACNDLVSSGVTWVVIVFCLISTSIANWTYDPDLLRTSLTLPWDDTGVDNSFVKFVVQLYRSKGRNCSDVYRPAMVQELPVYVWRQATFTGLQPGTLYCRNCTIVTTHGNKSCGSYTPINTKPSNSTDRTGRSFNSVSVTNTSITVTWPSFTEQRESGHLDITVFFYYMLDIMPVEAETKRPQMFYNETELEATFDALTPGKEYEIELTTAGNSPSLVHRLAPFYWRMLTVDIVSTAPSPVEEVSVITTDSTSVTFNLTPPKEGFVDLFQIQATSPHHTSPLVDVPFPDETLASVGATLSNLQPETTYNLSATAVAKGRTGQARVVTFTTEAVPVDPRLVGSVTTALVVTLIAAAFCTVWIVRRRKYKLDPAQLFKEVLEDIVGSEKMEPWLKNRKDLFLEELIGEGEFGHVRKGVLREDGQQAVIVAAKTLRIDRANEMTYRDFAKEASLLMEVNNDGGHVNIVSLVGLVVDGVKKKDPRYILVEYAEPGELLWYLVNVQNNRHQAGFPPGLGRQLTEVAIDIVRGMIELERRRITHRDLACRNIVLCSPDGQAGRLVAKISDFGLARDVYVTTQYMRHPLWMAIESLIEGVYSCKSDMWGFGVVLWEMATLGGTPYPEVYGYETLVTRLRRGYRLQKPNGCSDELYEVMKLCWQDDPDVRPTPDVMEDRLEQLMEQDRALFPET</sequence>
<keyword evidence="12" id="KW-0325">Glycoprotein</keyword>
<evidence type="ECO:0000256" key="4">
    <source>
        <dbReference type="ARBA" id="ARBA00022692"/>
    </source>
</evidence>
<keyword evidence="6" id="KW-0418">Kinase</keyword>
<evidence type="ECO:0000256" key="13">
    <source>
        <dbReference type="ARBA" id="ARBA00051243"/>
    </source>
</evidence>
<dbReference type="InterPro" id="IPR003961">
    <property type="entry name" value="FN3_dom"/>
</dbReference>
<accession>A0A6P4YRC1</accession>
<keyword evidence="18" id="KW-1185">Reference proteome</keyword>
<evidence type="ECO:0000313" key="18">
    <source>
        <dbReference type="Proteomes" id="UP000515135"/>
    </source>
</evidence>
<evidence type="ECO:0000313" key="19">
    <source>
        <dbReference type="RefSeq" id="XP_019624249.1"/>
    </source>
</evidence>
<dbReference type="PROSITE" id="PS00107">
    <property type="entry name" value="PROTEIN_KINASE_ATP"/>
    <property type="match status" value="1"/>
</dbReference>
<dbReference type="GeneID" id="109469929"/>
<feature type="domain" description="Fibronectin type-III" evidence="17">
    <location>
        <begin position="237"/>
        <end position="336"/>
    </location>
</feature>
<evidence type="ECO:0000256" key="5">
    <source>
        <dbReference type="ARBA" id="ARBA00022737"/>
    </source>
</evidence>
<dbReference type="CDD" id="cd00192">
    <property type="entry name" value="PTKc"/>
    <property type="match status" value="1"/>
</dbReference>
<keyword evidence="8 15" id="KW-1133">Transmembrane helix</keyword>
<feature type="domain" description="Protein kinase" evidence="16">
    <location>
        <begin position="398"/>
        <end position="676"/>
    </location>
</feature>
<dbReference type="PROSITE" id="PS50853">
    <property type="entry name" value="FN3"/>
    <property type="match status" value="1"/>
</dbReference>
<protein>
    <recommendedName>
        <fullName evidence="2">receptor protein-tyrosine kinase</fullName>
        <ecNumber evidence="2">2.7.10.1</ecNumber>
    </recommendedName>
</protein>
<dbReference type="SMART" id="SM00219">
    <property type="entry name" value="TyrKc"/>
    <property type="match status" value="1"/>
</dbReference>
<dbReference type="PANTHER" id="PTHR24416">
    <property type="entry name" value="TYROSINE-PROTEIN KINASE RECEPTOR"/>
    <property type="match status" value="1"/>
</dbReference>
<dbReference type="RefSeq" id="XP_019624249.1">
    <property type="nucleotide sequence ID" value="XM_019768690.1"/>
</dbReference>
<dbReference type="InterPro" id="IPR008266">
    <property type="entry name" value="Tyr_kinase_AS"/>
</dbReference>
<comment type="subcellular location">
    <subcellularLocation>
        <location evidence="1">Membrane</location>
        <topology evidence="1">Single-pass type I membrane protein</topology>
    </subcellularLocation>
</comment>
<dbReference type="Gene3D" id="2.60.40.10">
    <property type="entry name" value="Immunoglobulins"/>
    <property type="match status" value="2"/>
</dbReference>
<evidence type="ECO:0000259" key="16">
    <source>
        <dbReference type="PROSITE" id="PS50011"/>
    </source>
</evidence>
<evidence type="ECO:0000256" key="9">
    <source>
        <dbReference type="ARBA" id="ARBA00023136"/>
    </source>
</evidence>
<feature type="transmembrane region" description="Helical" evidence="15">
    <location>
        <begin position="339"/>
        <end position="362"/>
    </location>
</feature>
<dbReference type="InterPro" id="IPR013783">
    <property type="entry name" value="Ig-like_fold"/>
</dbReference>
<dbReference type="Gene3D" id="3.30.200.20">
    <property type="entry name" value="Phosphorylase Kinase, domain 1"/>
    <property type="match status" value="1"/>
</dbReference>
<feature type="transmembrane region" description="Helical" evidence="15">
    <location>
        <begin position="12"/>
        <end position="30"/>
    </location>
</feature>
<evidence type="ECO:0000256" key="15">
    <source>
        <dbReference type="SAM" id="Phobius"/>
    </source>
</evidence>
<keyword evidence="11" id="KW-0675">Receptor</keyword>
<evidence type="ECO:0000256" key="10">
    <source>
        <dbReference type="ARBA" id="ARBA00023137"/>
    </source>
</evidence>
<dbReference type="InterPro" id="IPR036116">
    <property type="entry name" value="FN3_sf"/>
</dbReference>
<gene>
    <name evidence="19" type="primary">LOC109469929</name>
</gene>
<dbReference type="SMART" id="SM00060">
    <property type="entry name" value="FN3"/>
    <property type="match status" value="2"/>
</dbReference>
<evidence type="ECO:0000256" key="1">
    <source>
        <dbReference type="ARBA" id="ARBA00004479"/>
    </source>
</evidence>
<organism evidence="18 19">
    <name type="scientific">Branchiostoma belcheri</name>
    <name type="common">Amphioxus</name>
    <dbReference type="NCBI Taxonomy" id="7741"/>
    <lineage>
        <taxon>Eukaryota</taxon>
        <taxon>Metazoa</taxon>
        <taxon>Chordata</taxon>
        <taxon>Cephalochordata</taxon>
        <taxon>Leptocardii</taxon>
        <taxon>Amphioxiformes</taxon>
        <taxon>Branchiostomatidae</taxon>
        <taxon>Branchiostoma</taxon>
    </lineage>
</organism>
<dbReference type="GO" id="GO:0007169">
    <property type="term" value="P:cell surface receptor protein tyrosine kinase signaling pathway"/>
    <property type="evidence" value="ECO:0007669"/>
    <property type="project" value="TreeGrafter"/>
</dbReference>
<dbReference type="PROSITE" id="PS00109">
    <property type="entry name" value="PROTEIN_KINASE_TYR"/>
    <property type="match status" value="1"/>
</dbReference>
<dbReference type="GO" id="GO:0005886">
    <property type="term" value="C:plasma membrane"/>
    <property type="evidence" value="ECO:0007669"/>
    <property type="project" value="TreeGrafter"/>
</dbReference>
<dbReference type="InterPro" id="IPR000719">
    <property type="entry name" value="Prot_kinase_dom"/>
</dbReference>
<proteinExistence type="predicted"/>
<evidence type="ECO:0000256" key="6">
    <source>
        <dbReference type="ARBA" id="ARBA00022777"/>
    </source>
</evidence>
<evidence type="ECO:0000256" key="14">
    <source>
        <dbReference type="PROSITE-ProRule" id="PRU10141"/>
    </source>
</evidence>
<dbReference type="Proteomes" id="UP000515135">
    <property type="component" value="Unplaced"/>
</dbReference>
<keyword evidence="5" id="KW-0677">Repeat</keyword>
<comment type="catalytic activity">
    <reaction evidence="13">
        <text>L-tyrosyl-[protein] + ATP = O-phospho-L-tyrosyl-[protein] + ADP + H(+)</text>
        <dbReference type="Rhea" id="RHEA:10596"/>
        <dbReference type="Rhea" id="RHEA-COMP:10136"/>
        <dbReference type="Rhea" id="RHEA-COMP:20101"/>
        <dbReference type="ChEBI" id="CHEBI:15378"/>
        <dbReference type="ChEBI" id="CHEBI:30616"/>
        <dbReference type="ChEBI" id="CHEBI:46858"/>
        <dbReference type="ChEBI" id="CHEBI:61978"/>
        <dbReference type="ChEBI" id="CHEBI:456216"/>
        <dbReference type="EC" id="2.7.10.1"/>
    </reaction>
</comment>
<dbReference type="SUPFAM" id="SSF49265">
    <property type="entry name" value="Fibronectin type III"/>
    <property type="match status" value="2"/>
</dbReference>
<evidence type="ECO:0000256" key="12">
    <source>
        <dbReference type="ARBA" id="ARBA00023180"/>
    </source>
</evidence>
<dbReference type="GO" id="GO:0004714">
    <property type="term" value="F:transmembrane receptor protein tyrosine kinase activity"/>
    <property type="evidence" value="ECO:0007669"/>
    <property type="project" value="UniProtKB-EC"/>
</dbReference>
<evidence type="ECO:0000256" key="11">
    <source>
        <dbReference type="ARBA" id="ARBA00023170"/>
    </source>
</evidence>
<dbReference type="GO" id="GO:0005524">
    <property type="term" value="F:ATP binding"/>
    <property type="evidence" value="ECO:0007669"/>
    <property type="project" value="UniProtKB-UniRule"/>
</dbReference>
<dbReference type="OrthoDB" id="10030170at2759"/>
<keyword evidence="14" id="KW-0547">Nucleotide-binding</keyword>
<dbReference type="PANTHER" id="PTHR24416:SF617">
    <property type="entry name" value="RET ONCOGENE, ISOFORM A"/>
    <property type="match status" value="1"/>
</dbReference>
<dbReference type="InterPro" id="IPR017441">
    <property type="entry name" value="Protein_kinase_ATP_BS"/>
</dbReference>
<dbReference type="GO" id="GO:0043235">
    <property type="term" value="C:receptor complex"/>
    <property type="evidence" value="ECO:0007669"/>
    <property type="project" value="TreeGrafter"/>
</dbReference>
<reference evidence="19" key="1">
    <citation type="submission" date="2025-08" db="UniProtKB">
        <authorList>
            <consortium name="RefSeq"/>
        </authorList>
    </citation>
    <scope>IDENTIFICATION</scope>
    <source>
        <tissue evidence="19">Gonad</tissue>
    </source>
</reference>
<evidence type="ECO:0000256" key="8">
    <source>
        <dbReference type="ARBA" id="ARBA00022989"/>
    </source>
</evidence>
<dbReference type="InterPro" id="IPR011009">
    <property type="entry name" value="Kinase-like_dom_sf"/>
</dbReference>
<evidence type="ECO:0000256" key="7">
    <source>
        <dbReference type="ARBA" id="ARBA00022840"/>
    </source>
</evidence>
<evidence type="ECO:0000256" key="2">
    <source>
        <dbReference type="ARBA" id="ARBA00011902"/>
    </source>
</evidence>
<keyword evidence="7 14" id="KW-0067">ATP-binding</keyword>
<dbReference type="PROSITE" id="PS50011">
    <property type="entry name" value="PROTEIN_KINASE_DOM"/>
    <property type="match status" value="1"/>
</dbReference>
<dbReference type="InterPro" id="IPR020635">
    <property type="entry name" value="Tyr_kinase_cat_dom"/>
</dbReference>
<name>A0A6P4YRC1_BRABE</name>
<keyword evidence="3" id="KW-0808">Transferase</keyword>
<keyword evidence="9 15" id="KW-0472">Membrane</keyword>
<evidence type="ECO:0000259" key="17">
    <source>
        <dbReference type="PROSITE" id="PS50853"/>
    </source>
</evidence>
<keyword evidence="10" id="KW-0829">Tyrosine-protein kinase</keyword>
<dbReference type="Pfam" id="PF00041">
    <property type="entry name" value="fn3"/>
    <property type="match status" value="1"/>
</dbReference>
<feature type="binding site" evidence="14">
    <location>
        <position position="430"/>
    </location>
    <ligand>
        <name>ATP</name>
        <dbReference type="ChEBI" id="CHEBI:30616"/>
    </ligand>
</feature>
<dbReference type="Gene3D" id="1.10.510.10">
    <property type="entry name" value="Transferase(Phosphotransferase) domain 1"/>
    <property type="match status" value="1"/>
</dbReference>
<dbReference type="PRINTS" id="PR00109">
    <property type="entry name" value="TYRKINASE"/>
</dbReference>
<evidence type="ECO:0000256" key="3">
    <source>
        <dbReference type="ARBA" id="ARBA00022679"/>
    </source>
</evidence>
<dbReference type="SUPFAM" id="SSF56112">
    <property type="entry name" value="Protein kinase-like (PK-like)"/>
    <property type="match status" value="1"/>
</dbReference>
<dbReference type="InterPro" id="IPR001245">
    <property type="entry name" value="Ser-Thr/Tyr_kinase_cat_dom"/>
</dbReference>